<organism evidence="2 3">
    <name type="scientific">Plectus sambesii</name>
    <dbReference type="NCBI Taxonomy" id="2011161"/>
    <lineage>
        <taxon>Eukaryota</taxon>
        <taxon>Metazoa</taxon>
        <taxon>Ecdysozoa</taxon>
        <taxon>Nematoda</taxon>
        <taxon>Chromadorea</taxon>
        <taxon>Plectida</taxon>
        <taxon>Plectina</taxon>
        <taxon>Plectoidea</taxon>
        <taxon>Plectidae</taxon>
        <taxon>Plectus</taxon>
    </lineage>
</organism>
<evidence type="ECO:0000256" key="1">
    <source>
        <dbReference type="SAM" id="SignalP"/>
    </source>
</evidence>
<accession>A0A914XDM9</accession>
<proteinExistence type="predicted"/>
<evidence type="ECO:0000313" key="2">
    <source>
        <dbReference type="Proteomes" id="UP000887566"/>
    </source>
</evidence>
<name>A0A914XDM9_9BILA</name>
<sequence>MMTHFLLVVIASSFLLTANEAKPDTIEIIQNGANTEIIDFQPNGREEVIDINQTPYGSNTYVREYSWYPNYNYGYGNNYYGYNNGYYNNYYNNNGYYNYYNNNKNNGYYNYYNNNNRGYYGNYYSNYGKK</sequence>
<evidence type="ECO:0000313" key="3">
    <source>
        <dbReference type="WBParaSite" id="PSAMB.scaffold7544size7472.g30220.t1"/>
    </source>
</evidence>
<feature type="signal peptide" evidence="1">
    <location>
        <begin position="1"/>
        <end position="21"/>
    </location>
</feature>
<feature type="chain" id="PRO_5036973461" evidence="1">
    <location>
        <begin position="22"/>
        <end position="130"/>
    </location>
</feature>
<dbReference type="AlphaFoldDB" id="A0A914XDM9"/>
<dbReference type="WBParaSite" id="PSAMB.scaffold7544size7472.g30220.t1">
    <property type="protein sequence ID" value="PSAMB.scaffold7544size7472.g30220.t1"/>
    <property type="gene ID" value="PSAMB.scaffold7544size7472.g30220"/>
</dbReference>
<keyword evidence="1" id="KW-0732">Signal</keyword>
<dbReference type="Proteomes" id="UP000887566">
    <property type="component" value="Unplaced"/>
</dbReference>
<reference evidence="3" key="1">
    <citation type="submission" date="2022-11" db="UniProtKB">
        <authorList>
            <consortium name="WormBaseParasite"/>
        </authorList>
    </citation>
    <scope>IDENTIFICATION</scope>
</reference>
<protein>
    <submittedName>
        <fullName evidence="3">Uncharacterized protein</fullName>
    </submittedName>
</protein>
<keyword evidence="2" id="KW-1185">Reference proteome</keyword>